<protein>
    <submittedName>
        <fullName evidence="2">Uncharacterized protein</fullName>
    </submittedName>
</protein>
<evidence type="ECO:0000313" key="3">
    <source>
        <dbReference type="Proteomes" id="UP000076842"/>
    </source>
</evidence>
<keyword evidence="3" id="KW-1185">Reference proteome</keyword>
<name>A0A165J7B3_9BASI</name>
<reference evidence="2 3" key="1">
    <citation type="journal article" date="2016" name="Mol. Biol. Evol.">
        <title>Comparative Genomics of Early-Diverging Mushroom-Forming Fungi Provides Insights into the Origins of Lignocellulose Decay Capabilities.</title>
        <authorList>
            <person name="Nagy L.G."/>
            <person name="Riley R."/>
            <person name="Tritt A."/>
            <person name="Adam C."/>
            <person name="Daum C."/>
            <person name="Floudas D."/>
            <person name="Sun H."/>
            <person name="Yadav J.S."/>
            <person name="Pangilinan J."/>
            <person name="Larsson K.H."/>
            <person name="Matsuura K."/>
            <person name="Barry K."/>
            <person name="Labutti K."/>
            <person name="Kuo R."/>
            <person name="Ohm R.A."/>
            <person name="Bhattacharya S.S."/>
            <person name="Shirouzu T."/>
            <person name="Yoshinaga Y."/>
            <person name="Martin F.M."/>
            <person name="Grigoriev I.V."/>
            <person name="Hibbett D.S."/>
        </authorList>
    </citation>
    <scope>NUCLEOTIDE SEQUENCE [LARGE SCALE GENOMIC DNA]</scope>
    <source>
        <strain evidence="2 3">HHB12733</strain>
    </source>
</reference>
<organism evidence="2 3">
    <name type="scientific">Calocera cornea HHB12733</name>
    <dbReference type="NCBI Taxonomy" id="1353952"/>
    <lineage>
        <taxon>Eukaryota</taxon>
        <taxon>Fungi</taxon>
        <taxon>Dikarya</taxon>
        <taxon>Basidiomycota</taxon>
        <taxon>Agaricomycotina</taxon>
        <taxon>Dacrymycetes</taxon>
        <taxon>Dacrymycetales</taxon>
        <taxon>Dacrymycetaceae</taxon>
        <taxon>Calocera</taxon>
    </lineage>
</organism>
<accession>A0A165J7B3</accession>
<dbReference type="Proteomes" id="UP000076842">
    <property type="component" value="Unassembled WGS sequence"/>
</dbReference>
<evidence type="ECO:0000313" key="2">
    <source>
        <dbReference type="EMBL" id="KZT61469.1"/>
    </source>
</evidence>
<evidence type="ECO:0000256" key="1">
    <source>
        <dbReference type="SAM" id="MobiDB-lite"/>
    </source>
</evidence>
<dbReference type="EMBL" id="KV423923">
    <property type="protein sequence ID" value="KZT61469.1"/>
    <property type="molecule type" value="Genomic_DNA"/>
</dbReference>
<feature type="region of interest" description="Disordered" evidence="1">
    <location>
        <begin position="60"/>
        <end position="137"/>
    </location>
</feature>
<proteinExistence type="predicted"/>
<sequence length="137" mass="14627">MNPARRGWVRSNRERMYIKMSESDSRISTVAGVIQHTPSLCPTMAEGPDGFSDSYVTARMLHSPPVSPPPIESPALEDPSFPSGADVMQTLDRSPKRGTTGRGRSVRPPPAYTCLMSVSIGGKNSTSALHGNRTGAG</sequence>
<dbReference type="InParanoid" id="A0A165J7B3"/>
<gene>
    <name evidence="2" type="ORF">CALCODRAFT_11280</name>
</gene>
<dbReference type="AlphaFoldDB" id="A0A165J7B3"/>